<sequence length="68" mass="7456">MTGTLNPERGVVLVTLRRRDLRAIIGFLEFSRAPSSVRANRAESANKSVGERLGKAGRDSVCLACRLR</sequence>
<proteinExistence type="predicted"/>
<evidence type="ECO:0000313" key="2">
    <source>
        <dbReference type="Proteomes" id="UP001187343"/>
    </source>
</evidence>
<dbReference type="AlphaFoldDB" id="A0AA88P0C2"/>
<organism evidence="1 2">
    <name type="scientific">Cirrhinus molitorella</name>
    <name type="common">mud carp</name>
    <dbReference type="NCBI Taxonomy" id="172907"/>
    <lineage>
        <taxon>Eukaryota</taxon>
        <taxon>Metazoa</taxon>
        <taxon>Chordata</taxon>
        <taxon>Craniata</taxon>
        <taxon>Vertebrata</taxon>
        <taxon>Euteleostomi</taxon>
        <taxon>Actinopterygii</taxon>
        <taxon>Neopterygii</taxon>
        <taxon>Teleostei</taxon>
        <taxon>Ostariophysi</taxon>
        <taxon>Cypriniformes</taxon>
        <taxon>Cyprinidae</taxon>
        <taxon>Labeoninae</taxon>
        <taxon>Labeonini</taxon>
        <taxon>Cirrhinus</taxon>
    </lineage>
</organism>
<accession>A0AA88P0C2</accession>
<keyword evidence="2" id="KW-1185">Reference proteome</keyword>
<name>A0AA88P0C2_9TELE</name>
<protein>
    <submittedName>
        <fullName evidence="1">Uncharacterized protein</fullName>
    </submittedName>
</protein>
<dbReference type="Proteomes" id="UP001187343">
    <property type="component" value="Unassembled WGS sequence"/>
</dbReference>
<gene>
    <name evidence="1" type="ORF">Q8A67_025828</name>
</gene>
<dbReference type="EMBL" id="JAUYZG010000025">
    <property type="protein sequence ID" value="KAK2867711.1"/>
    <property type="molecule type" value="Genomic_DNA"/>
</dbReference>
<comment type="caution">
    <text evidence="1">The sequence shown here is derived from an EMBL/GenBank/DDBJ whole genome shotgun (WGS) entry which is preliminary data.</text>
</comment>
<reference evidence="1" key="1">
    <citation type="submission" date="2023-08" db="EMBL/GenBank/DDBJ databases">
        <title>Chromosome-level Genome Assembly of mud carp (Cirrhinus molitorella).</title>
        <authorList>
            <person name="Liu H."/>
        </authorList>
    </citation>
    <scope>NUCLEOTIDE SEQUENCE</scope>
    <source>
        <strain evidence="1">Prfri</strain>
        <tissue evidence="1">Muscle</tissue>
    </source>
</reference>
<evidence type="ECO:0000313" key="1">
    <source>
        <dbReference type="EMBL" id="KAK2867711.1"/>
    </source>
</evidence>